<comment type="catalytic activity">
    <reaction evidence="1 10">
        <text>Hydrolysis of (1-&gt;4)-alpha-D-glucosidic linkages in polysaccharides so as to remove successive maltose units from the non-reducing ends of the chains.</text>
        <dbReference type="EC" id="3.2.1.2"/>
    </reaction>
</comment>
<evidence type="ECO:0000313" key="11">
    <source>
        <dbReference type="EMBL" id="RXH78453.1"/>
    </source>
</evidence>
<dbReference type="Gene3D" id="3.20.20.80">
    <property type="entry name" value="Glycosidases"/>
    <property type="match status" value="1"/>
</dbReference>
<feature type="binding site" evidence="9">
    <location>
        <position position="396"/>
    </location>
    <ligand>
        <name>substrate</name>
    </ligand>
</feature>
<evidence type="ECO:0000256" key="1">
    <source>
        <dbReference type="ARBA" id="ARBA00000546"/>
    </source>
</evidence>
<evidence type="ECO:0000256" key="9">
    <source>
        <dbReference type="PIRSR" id="PIRSR601554-2"/>
    </source>
</evidence>
<dbReference type="PRINTS" id="PR00750">
    <property type="entry name" value="BETAAMYLASE"/>
</dbReference>
<dbReference type="Proteomes" id="UP000290289">
    <property type="component" value="Chromosome 13"/>
</dbReference>
<evidence type="ECO:0000256" key="10">
    <source>
        <dbReference type="RuleBase" id="RU000509"/>
    </source>
</evidence>
<feature type="active site" description="Proton donor" evidence="8">
    <location>
        <position position="278"/>
    </location>
</feature>
<feature type="binding site" evidence="9">
    <location>
        <position position="391"/>
    </location>
    <ligand>
        <name>substrate</name>
    </ligand>
</feature>
<dbReference type="PANTHER" id="PTHR31352:SF31">
    <property type="entry name" value="BETA-AMYLASE 1, CHLOROPLASTIC"/>
    <property type="match status" value="1"/>
</dbReference>
<evidence type="ECO:0000256" key="4">
    <source>
        <dbReference type="ARBA" id="ARBA00022801"/>
    </source>
</evidence>
<dbReference type="PRINTS" id="PR00842">
    <property type="entry name" value="GLHYDLASE14B"/>
</dbReference>
<evidence type="ECO:0000256" key="5">
    <source>
        <dbReference type="ARBA" id="ARBA00023277"/>
    </source>
</evidence>
<dbReference type="Pfam" id="PF01373">
    <property type="entry name" value="Glyco_hydro_14"/>
    <property type="match status" value="1"/>
</dbReference>
<comment type="caution">
    <text evidence="11">The sequence shown here is derived from an EMBL/GenBank/DDBJ whole genome shotgun (WGS) entry which is preliminary data.</text>
</comment>
<dbReference type="STRING" id="3750.A0A498IBF2"/>
<feature type="binding site" evidence="9">
    <location>
        <position position="514"/>
    </location>
    <ligand>
        <name>substrate</name>
    </ligand>
</feature>
<dbReference type="InterPro" id="IPR001554">
    <property type="entry name" value="Glyco_hydro_14"/>
</dbReference>
<dbReference type="PROSITE" id="PS00506">
    <property type="entry name" value="BETA_AMYLASE_1"/>
    <property type="match status" value="1"/>
</dbReference>
<sequence>MALSMTHQISALSGTPIRTTDASSSSVESVSASPMWKSPAAGLTCKIQKPERVDGLSPPLSPCRSPVLGSSRPDLSMACRAFATEAESPVLEHQVRGAHDKGTGVPVYVMMPLDSVTMHNSVNRKKAMNASLQALKSAGVEGVMMDVWWGLVERDAAGAYNWGGYAELLEMARKHGLKVQAVMSFHQCGGNVGDSVTIPLPKWVVEEVDNDPDLAYTDQWGKRNCEYLSLGADTLPVLKGRTPVQCYADFMRAFRDNFKHLLGDTIVEIQVGMGPAGELRYPSYPESNGTWQFPGIGAFQCFDKYMLSSLKAAAEAAGKPEWGSTGPTDAGHYNNWPEDTPFFRKEGGGWNTTYGEFFLGWYSQMLLDHGERILTSAKSIFEEAGVKISVKVAGIHWHYGTRSHAPELTAGYYNTRFRDGYIPIAQMLARHGAIFNFTCVEMRDHEQPQEAQCLPEKLVRQVAMATQKVNVPLAGENALPRYDDYAHEQILEASSLNVEGNAQGNQMCAFTYLRMNPHLFQPDNWRRFVAFVKKMKEKGSHKCREEVEREAEHFVHVSTPLVQEAAVALMH</sequence>
<feature type="binding site" evidence="9">
    <location>
        <position position="186"/>
    </location>
    <ligand>
        <name>substrate</name>
    </ligand>
</feature>
<dbReference type="InterPro" id="IPR017853">
    <property type="entry name" value="GH"/>
</dbReference>
<keyword evidence="5 10" id="KW-0119">Carbohydrate metabolism</keyword>
<evidence type="ECO:0000256" key="7">
    <source>
        <dbReference type="ARBA" id="ARBA00023326"/>
    </source>
</evidence>
<keyword evidence="12" id="KW-1185">Reference proteome</keyword>
<evidence type="ECO:0000256" key="2">
    <source>
        <dbReference type="ARBA" id="ARBA00005652"/>
    </source>
</evidence>
<dbReference type="InterPro" id="IPR001371">
    <property type="entry name" value="Glyco_hydro_14B_pln"/>
</dbReference>
<keyword evidence="4 10" id="KW-0378">Hydrolase</keyword>
<dbReference type="EC" id="3.2.1.2" evidence="3 10"/>
<organism evidence="11 12">
    <name type="scientific">Malus domestica</name>
    <name type="common">Apple</name>
    <name type="synonym">Pyrus malus</name>
    <dbReference type="NCBI Taxonomy" id="3750"/>
    <lineage>
        <taxon>Eukaryota</taxon>
        <taxon>Viridiplantae</taxon>
        <taxon>Streptophyta</taxon>
        <taxon>Embryophyta</taxon>
        <taxon>Tracheophyta</taxon>
        <taxon>Spermatophyta</taxon>
        <taxon>Magnoliopsida</taxon>
        <taxon>eudicotyledons</taxon>
        <taxon>Gunneridae</taxon>
        <taxon>Pentapetalae</taxon>
        <taxon>rosids</taxon>
        <taxon>fabids</taxon>
        <taxon>Rosales</taxon>
        <taxon>Rosaceae</taxon>
        <taxon>Amygdaloideae</taxon>
        <taxon>Maleae</taxon>
        <taxon>Malus</taxon>
    </lineage>
</organism>
<comment type="similarity">
    <text evidence="2 10">Belongs to the glycosyl hydrolase 14 family.</text>
</comment>
<dbReference type="GO" id="GO:0000272">
    <property type="term" value="P:polysaccharide catabolic process"/>
    <property type="evidence" value="ECO:0007669"/>
    <property type="project" value="UniProtKB-KW"/>
</dbReference>
<reference evidence="11 12" key="1">
    <citation type="submission" date="2018-10" db="EMBL/GenBank/DDBJ databases">
        <title>A high-quality apple genome assembly.</title>
        <authorList>
            <person name="Hu J."/>
        </authorList>
    </citation>
    <scope>NUCLEOTIDE SEQUENCE [LARGE SCALE GENOMIC DNA]</scope>
    <source>
        <strain evidence="12">cv. HFTH1</strain>
        <tissue evidence="11">Young leaf</tissue>
    </source>
</reference>
<feature type="binding site" evidence="9">
    <location>
        <position position="146"/>
    </location>
    <ligand>
        <name>substrate</name>
    </ligand>
</feature>
<name>A0A498IBF2_MALDO</name>
<accession>A0A498IBF2</accession>
<evidence type="ECO:0000256" key="3">
    <source>
        <dbReference type="ARBA" id="ARBA00012594"/>
    </source>
</evidence>
<feature type="binding site" evidence="9">
    <location>
        <position position="194"/>
    </location>
    <ligand>
        <name>substrate</name>
    </ligand>
</feature>
<dbReference type="SUPFAM" id="SSF51445">
    <property type="entry name" value="(Trans)glycosidases"/>
    <property type="match status" value="1"/>
</dbReference>
<keyword evidence="6 10" id="KW-0326">Glycosidase</keyword>
<dbReference type="GO" id="GO:0016161">
    <property type="term" value="F:beta-amylase activity"/>
    <property type="evidence" value="ECO:0007669"/>
    <property type="project" value="UniProtKB-EC"/>
</dbReference>
<gene>
    <name evidence="11" type="ORF">DVH24_001971</name>
</gene>
<proteinExistence type="inferred from homology"/>
<keyword evidence="7 10" id="KW-0624">Polysaccharide degradation</keyword>
<evidence type="ECO:0000256" key="6">
    <source>
        <dbReference type="ARBA" id="ARBA00023295"/>
    </source>
</evidence>
<feature type="binding site" evidence="9">
    <location>
        <position position="438"/>
    </location>
    <ligand>
        <name>substrate</name>
    </ligand>
</feature>
<evidence type="ECO:0000256" key="8">
    <source>
        <dbReference type="PIRSR" id="PIRSR601554-1"/>
    </source>
</evidence>
<dbReference type="PANTHER" id="PTHR31352">
    <property type="entry name" value="BETA-AMYLASE 1, CHLOROPLASTIC"/>
    <property type="match status" value="1"/>
</dbReference>
<feature type="active site" description="Proton acceptor" evidence="8">
    <location>
        <position position="476"/>
    </location>
</feature>
<dbReference type="InterPro" id="IPR018238">
    <property type="entry name" value="Glyco_hydro_14_CS"/>
</dbReference>
<dbReference type="AlphaFoldDB" id="A0A498IBF2"/>
<evidence type="ECO:0000313" key="12">
    <source>
        <dbReference type="Proteomes" id="UP000290289"/>
    </source>
</evidence>
<protein>
    <recommendedName>
        <fullName evidence="3 10">Beta-amylase</fullName>
        <ecNumber evidence="3 10">3.2.1.2</ecNumber>
    </recommendedName>
</protein>
<dbReference type="EMBL" id="RDQH01000339">
    <property type="protein sequence ID" value="RXH78453.1"/>
    <property type="molecule type" value="Genomic_DNA"/>
</dbReference>
<feature type="binding site" evidence="9">
    <location>
        <begin position="477"/>
        <end position="478"/>
    </location>
    <ligand>
        <name>substrate</name>
    </ligand>
</feature>
<dbReference type="PROSITE" id="PS00679">
    <property type="entry name" value="BETA_AMYLASE_2"/>
    <property type="match status" value="1"/>
</dbReference>